<dbReference type="PROSITE" id="PS50893">
    <property type="entry name" value="ABC_TRANSPORTER_2"/>
    <property type="match status" value="1"/>
</dbReference>
<evidence type="ECO:0000256" key="2">
    <source>
        <dbReference type="ARBA" id="ARBA00022741"/>
    </source>
</evidence>
<reference evidence="5" key="1">
    <citation type="submission" date="2020-08" db="EMBL/GenBank/DDBJ databases">
        <title>Taxonomic study for Lactobacillus species isolated from hardwood bark.</title>
        <authorList>
            <person name="Tohno M."/>
            <person name="Tanizawa Y."/>
        </authorList>
    </citation>
    <scope>NUCLEOTIDE SEQUENCE</scope>
    <source>
        <strain evidence="5">B40</strain>
    </source>
</reference>
<evidence type="ECO:0000313" key="5">
    <source>
        <dbReference type="EMBL" id="GFZ26464.1"/>
    </source>
</evidence>
<dbReference type="Pfam" id="PF00005">
    <property type="entry name" value="ABC_tran"/>
    <property type="match status" value="1"/>
</dbReference>
<dbReference type="InterPro" id="IPR003439">
    <property type="entry name" value="ABC_transporter-like_ATP-bd"/>
</dbReference>
<dbReference type="SUPFAM" id="SSF52540">
    <property type="entry name" value="P-loop containing nucleoside triphosphate hydrolases"/>
    <property type="match status" value="1"/>
</dbReference>
<dbReference type="Proteomes" id="UP000677218">
    <property type="component" value="Unassembled WGS sequence"/>
</dbReference>
<gene>
    <name evidence="5" type="ORF">LCB40_03440</name>
</gene>
<keyword evidence="2" id="KW-0547">Nucleotide-binding</keyword>
<sequence>MSVVTIEKLGKKYKRTILEDVAFSLEAGTMTALIGASGEGKTTILNIIGLLDSDYTGQVLLFDTNVADLSEKEQAHYRNTKLGFILQEPLLIDRMTVRENILLPTVYLSKKERENVDFQTRLVNLTKNLGIYDLLDEKPNTLSGGQKQRVVAARALINDPELILADEPTGALDQDNANIILQLFKKLIANGKTVLTVTHDSNVAKQHDRILKLANSHVLEIGEEK</sequence>
<evidence type="ECO:0000259" key="4">
    <source>
        <dbReference type="PROSITE" id="PS50893"/>
    </source>
</evidence>
<evidence type="ECO:0000256" key="3">
    <source>
        <dbReference type="ARBA" id="ARBA00022840"/>
    </source>
</evidence>
<accession>A0A916QFQ5</accession>
<comment type="caution">
    <text evidence="5">The sequence shown here is derived from an EMBL/GenBank/DDBJ whole genome shotgun (WGS) entry which is preliminary data.</text>
</comment>
<protein>
    <submittedName>
        <fullName evidence="5">Antimicrobial peptide ABC transporter ATP-binding protein</fullName>
    </submittedName>
</protein>
<dbReference type="GO" id="GO:0022857">
    <property type="term" value="F:transmembrane transporter activity"/>
    <property type="evidence" value="ECO:0007669"/>
    <property type="project" value="TreeGrafter"/>
</dbReference>
<dbReference type="SMART" id="SM00382">
    <property type="entry name" value="AAA"/>
    <property type="match status" value="1"/>
</dbReference>
<dbReference type="InterPro" id="IPR017911">
    <property type="entry name" value="MacB-like_ATP-bd"/>
</dbReference>
<dbReference type="RefSeq" id="WP_212780168.1">
    <property type="nucleotide sequence ID" value="NZ_BMAY01000002.1"/>
</dbReference>
<dbReference type="GO" id="GO:0005524">
    <property type="term" value="F:ATP binding"/>
    <property type="evidence" value="ECO:0007669"/>
    <property type="project" value="UniProtKB-KW"/>
</dbReference>
<dbReference type="Gene3D" id="3.40.50.300">
    <property type="entry name" value="P-loop containing nucleotide triphosphate hydrolases"/>
    <property type="match status" value="1"/>
</dbReference>
<keyword evidence="1" id="KW-0813">Transport</keyword>
<dbReference type="InterPro" id="IPR015854">
    <property type="entry name" value="ABC_transpr_LolD-like"/>
</dbReference>
<dbReference type="InterPro" id="IPR027417">
    <property type="entry name" value="P-loop_NTPase"/>
</dbReference>
<dbReference type="PANTHER" id="PTHR24220">
    <property type="entry name" value="IMPORT ATP-BINDING PROTEIN"/>
    <property type="match status" value="1"/>
</dbReference>
<dbReference type="AlphaFoldDB" id="A0A916QFQ5"/>
<name>A0A916QFQ5_9LACO</name>
<dbReference type="GO" id="GO:0016887">
    <property type="term" value="F:ATP hydrolysis activity"/>
    <property type="evidence" value="ECO:0007669"/>
    <property type="project" value="InterPro"/>
</dbReference>
<proteinExistence type="predicted"/>
<dbReference type="PANTHER" id="PTHR24220:SF86">
    <property type="entry name" value="ABC TRANSPORTER ABCH.1"/>
    <property type="match status" value="1"/>
</dbReference>
<dbReference type="GO" id="GO:0005886">
    <property type="term" value="C:plasma membrane"/>
    <property type="evidence" value="ECO:0007669"/>
    <property type="project" value="TreeGrafter"/>
</dbReference>
<dbReference type="InterPro" id="IPR003593">
    <property type="entry name" value="AAA+_ATPase"/>
</dbReference>
<keyword evidence="3 5" id="KW-0067">ATP-binding</keyword>
<organism evidence="5 6">
    <name type="scientific">Lactobacillus corticis</name>
    <dbReference type="NCBI Taxonomy" id="2201249"/>
    <lineage>
        <taxon>Bacteria</taxon>
        <taxon>Bacillati</taxon>
        <taxon>Bacillota</taxon>
        <taxon>Bacilli</taxon>
        <taxon>Lactobacillales</taxon>
        <taxon>Lactobacillaceae</taxon>
        <taxon>Lactobacillus</taxon>
    </lineage>
</organism>
<keyword evidence="6" id="KW-1185">Reference proteome</keyword>
<evidence type="ECO:0000256" key="1">
    <source>
        <dbReference type="ARBA" id="ARBA00022448"/>
    </source>
</evidence>
<feature type="domain" description="ABC transporter" evidence="4">
    <location>
        <begin position="1"/>
        <end position="225"/>
    </location>
</feature>
<dbReference type="EMBL" id="BMAY01000002">
    <property type="protein sequence ID" value="GFZ26464.1"/>
    <property type="molecule type" value="Genomic_DNA"/>
</dbReference>
<evidence type="ECO:0000313" key="6">
    <source>
        <dbReference type="Proteomes" id="UP000677218"/>
    </source>
</evidence>
<dbReference type="CDD" id="cd03255">
    <property type="entry name" value="ABC_MJ0796_LolCDE_FtsE"/>
    <property type="match status" value="1"/>
</dbReference>